<name>A0AAV7JQG0_9METZ</name>
<dbReference type="EC" id="3.4.19.12" evidence="3"/>
<evidence type="ECO:0000256" key="5">
    <source>
        <dbReference type="ARBA" id="ARBA00022786"/>
    </source>
</evidence>
<evidence type="ECO:0000256" key="3">
    <source>
        <dbReference type="ARBA" id="ARBA00012759"/>
    </source>
</evidence>
<dbReference type="Pfam" id="PF00443">
    <property type="entry name" value="UCH"/>
    <property type="match status" value="1"/>
</dbReference>
<keyword evidence="11" id="KW-1185">Reference proteome</keyword>
<keyword evidence="6 10" id="KW-0378">Hydrolase</keyword>
<dbReference type="InterPro" id="IPR050164">
    <property type="entry name" value="Peptidase_C19"/>
</dbReference>
<dbReference type="EMBL" id="JAKMXF010000309">
    <property type="protein sequence ID" value="KAI6650941.1"/>
    <property type="molecule type" value="Genomic_DNA"/>
</dbReference>
<keyword evidence="5" id="KW-0833">Ubl conjugation pathway</keyword>
<keyword evidence="7" id="KW-0788">Thiol protease</keyword>
<comment type="similarity">
    <text evidence="2">Belongs to the peptidase C19 family. USP10 subfamily.</text>
</comment>
<dbReference type="GO" id="GO:0006508">
    <property type="term" value="P:proteolysis"/>
    <property type="evidence" value="ECO:0007669"/>
    <property type="project" value="UniProtKB-KW"/>
</dbReference>
<dbReference type="AlphaFoldDB" id="A0AAV7JQG0"/>
<dbReference type="Proteomes" id="UP001165289">
    <property type="component" value="Unassembled WGS sequence"/>
</dbReference>
<feature type="compositionally biased region" description="Polar residues" evidence="8">
    <location>
        <begin position="145"/>
        <end position="156"/>
    </location>
</feature>
<dbReference type="Gene3D" id="3.90.70.10">
    <property type="entry name" value="Cysteine proteinases"/>
    <property type="match status" value="1"/>
</dbReference>
<dbReference type="GO" id="GO:0005634">
    <property type="term" value="C:nucleus"/>
    <property type="evidence" value="ECO:0007669"/>
    <property type="project" value="TreeGrafter"/>
</dbReference>
<feature type="region of interest" description="Disordered" evidence="8">
    <location>
        <begin position="129"/>
        <end position="162"/>
    </location>
</feature>
<accession>A0AAV7JQG0</accession>
<comment type="caution">
    <text evidence="10">The sequence shown here is derived from an EMBL/GenBank/DDBJ whole genome shotgun (WGS) entry which is preliminary data.</text>
</comment>
<dbReference type="SUPFAM" id="SSF54001">
    <property type="entry name" value="Cysteine proteinases"/>
    <property type="match status" value="1"/>
</dbReference>
<evidence type="ECO:0000256" key="2">
    <source>
        <dbReference type="ARBA" id="ARBA00005427"/>
    </source>
</evidence>
<dbReference type="PROSITE" id="PS00973">
    <property type="entry name" value="USP_2"/>
    <property type="match status" value="1"/>
</dbReference>
<evidence type="ECO:0000313" key="10">
    <source>
        <dbReference type="EMBL" id="KAI6650941.1"/>
    </source>
</evidence>
<gene>
    <name evidence="10" type="ORF">LOD99_5781</name>
</gene>
<dbReference type="InterPro" id="IPR038765">
    <property type="entry name" value="Papain-like_cys_pep_sf"/>
</dbReference>
<protein>
    <recommendedName>
        <fullName evidence="3">ubiquitinyl hydrolase 1</fullName>
        <ecNumber evidence="3">3.4.19.12</ecNumber>
    </recommendedName>
</protein>
<feature type="domain" description="USP" evidence="9">
    <location>
        <begin position="227"/>
        <end position="591"/>
    </location>
</feature>
<dbReference type="PANTHER" id="PTHR24006">
    <property type="entry name" value="UBIQUITIN CARBOXYL-TERMINAL HYDROLASE"/>
    <property type="match status" value="1"/>
</dbReference>
<dbReference type="InterPro" id="IPR001394">
    <property type="entry name" value="Peptidase_C19_UCH"/>
</dbReference>
<dbReference type="InterPro" id="IPR018200">
    <property type="entry name" value="USP_CS"/>
</dbReference>
<feature type="region of interest" description="Disordered" evidence="8">
    <location>
        <begin position="179"/>
        <end position="198"/>
    </location>
</feature>
<proteinExistence type="inferred from homology"/>
<evidence type="ECO:0000259" key="9">
    <source>
        <dbReference type="PROSITE" id="PS50235"/>
    </source>
</evidence>
<organism evidence="10 11">
    <name type="scientific">Oopsacas minuta</name>
    <dbReference type="NCBI Taxonomy" id="111878"/>
    <lineage>
        <taxon>Eukaryota</taxon>
        <taxon>Metazoa</taxon>
        <taxon>Porifera</taxon>
        <taxon>Hexactinellida</taxon>
        <taxon>Hexasterophora</taxon>
        <taxon>Lyssacinosida</taxon>
        <taxon>Leucopsacidae</taxon>
        <taxon>Oopsacas</taxon>
    </lineage>
</organism>
<dbReference type="InterPro" id="IPR028889">
    <property type="entry name" value="USP"/>
</dbReference>
<evidence type="ECO:0000256" key="6">
    <source>
        <dbReference type="ARBA" id="ARBA00022801"/>
    </source>
</evidence>
<dbReference type="CDD" id="cd02257">
    <property type="entry name" value="Peptidase_C19"/>
    <property type="match status" value="1"/>
</dbReference>
<evidence type="ECO:0000256" key="8">
    <source>
        <dbReference type="SAM" id="MobiDB-lite"/>
    </source>
</evidence>
<sequence length="592" mass="67231">MTDQNGHAANLLEFCQFGNFRPDESLKLISQTPSVKFRIEKGNCSYIYFNNPLFIHMRKSSQESAKNTADNFGNTVVQISNKTPICQSDYSHEILPLPIISTSRQPLIHQSQTMTLGRQEKAVNNIEIIRENSHIPNENTKSRSSHTSKNGITSPKIQEPKTDNKCTKIWSSLFDNQTTITPKKGKQNSNGDTQTNSIDRIDAIDKGQRLYTFLTTNLVAKESPQPRGLINRGNLCYVHAALQALCSCSEFSTLIQSFEPFPSLSTKPSATPVFDSLILFLHDYATIKIPVFVTSGKTRKAPQIKPIPTPIEPIYIYNMIKKLQPQNLSLRRQEDSEEFLGFILQKLHEEMSFVIEIYKKDANIQSQIYEIETAITDDEWLEVGKRNKTASTRRNFINNSPISQIFCGEIRSSIHLSKSKDSVTHQPFFSLQLDMQQVDVTTIQQAISGLLKPEEVAGFIDANSNETTVHRKQNLSKLPAVLILHMKRFNFVADTCYKVSKQIDYPAKLTLPLSLLSHEFRDKGPVTYKLIAVVYHHGESATGGHYTSAIFCDSSHQWILTDDREIHPITEDFVLKHQAKRTAYLLFYRQIV</sequence>
<keyword evidence="4" id="KW-0645">Protease</keyword>
<comment type="catalytic activity">
    <reaction evidence="1">
        <text>Thiol-dependent hydrolysis of ester, thioester, amide, peptide and isopeptide bonds formed by the C-terminal Gly of ubiquitin (a 76-residue protein attached to proteins as an intracellular targeting signal).</text>
        <dbReference type="EC" id="3.4.19.12"/>
    </reaction>
</comment>
<evidence type="ECO:0000256" key="4">
    <source>
        <dbReference type="ARBA" id="ARBA00022670"/>
    </source>
</evidence>
<dbReference type="GO" id="GO:0016579">
    <property type="term" value="P:protein deubiquitination"/>
    <property type="evidence" value="ECO:0007669"/>
    <property type="project" value="InterPro"/>
</dbReference>
<evidence type="ECO:0000256" key="7">
    <source>
        <dbReference type="ARBA" id="ARBA00022807"/>
    </source>
</evidence>
<dbReference type="PANTHER" id="PTHR24006:SF687">
    <property type="entry name" value="UBIQUITIN CARBOXYL-TERMINAL HYDROLASE 10"/>
    <property type="match status" value="1"/>
</dbReference>
<reference evidence="10 11" key="1">
    <citation type="journal article" date="2023" name="BMC Biol.">
        <title>The compact genome of the sponge Oopsacas minuta (Hexactinellida) is lacking key metazoan core genes.</title>
        <authorList>
            <person name="Santini S."/>
            <person name="Schenkelaars Q."/>
            <person name="Jourda C."/>
            <person name="Duchesne M."/>
            <person name="Belahbib H."/>
            <person name="Rocher C."/>
            <person name="Selva M."/>
            <person name="Riesgo A."/>
            <person name="Vervoort M."/>
            <person name="Leys S.P."/>
            <person name="Kodjabachian L."/>
            <person name="Le Bivic A."/>
            <person name="Borchiellini C."/>
            <person name="Claverie J.M."/>
            <person name="Renard E."/>
        </authorList>
    </citation>
    <scope>NUCLEOTIDE SEQUENCE [LARGE SCALE GENOMIC DNA]</scope>
    <source>
        <strain evidence="10">SPO-2</strain>
    </source>
</reference>
<dbReference type="GO" id="GO:0004843">
    <property type="term" value="F:cysteine-type deubiquitinase activity"/>
    <property type="evidence" value="ECO:0007669"/>
    <property type="project" value="UniProtKB-EC"/>
</dbReference>
<evidence type="ECO:0000256" key="1">
    <source>
        <dbReference type="ARBA" id="ARBA00000707"/>
    </source>
</evidence>
<evidence type="ECO:0000313" key="11">
    <source>
        <dbReference type="Proteomes" id="UP001165289"/>
    </source>
</evidence>
<dbReference type="GO" id="GO:0005829">
    <property type="term" value="C:cytosol"/>
    <property type="evidence" value="ECO:0007669"/>
    <property type="project" value="TreeGrafter"/>
</dbReference>
<dbReference type="PROSITE" id="PS50235">
    <property type="entry name" value="USP_3"/>
    <property type="match status" value="1"/>
</dbReference>